<feature type="region of interest" description="Disordered" evidence="1">
    <location>
        <begin position="326"/>
        <end position="346"/>
    </location>
</feature>
<organism evidence="2 3">
    <name type="scientific">Dillenia turbinata</name>
    <dbReference type="NCBI Taxonomy" id="194707"/>
    <lineage>
        <taxon>Eukaryota</taxon>
        <taxon>Viridiplantae</taxon>
        <taxon>Streptophyta</taxon>
        <taxon>Embryophyta</taxon>
        <taxon>Tracheophyta</taxon>
        <taxon>Spermatophyta</taxon>
        <taxon>Magnoliopsida</taxon>
        <taxon>eudicotyledons</taxon>
        <taxon>Gunneridae</taxon>
        <taxon>Pentapetalae</taxon>
        <taxon>Dilleniales</taxon>
        <taxon>Dilleniaceae</taxon>
        <taxon>Dillenia</taxon>
    </lineage>
</organism>
<proteinExistence type="predicted"/>
<evidence type="ECO:0008006" key="4">
    <source>
        <dbReference type="Google" id="ProtNLM"/>
    </source>
</evidence>
<protein>
    <recommendedName>
        <fullName evidence="4">Myb-like domain-containing protein</fullName>
    </recommendedName>
</protein>
<dbReference type="PANTHER" id="PTHR46872:SF4">
    <property type="entry name" value="MYB-LIKE DOMAIN-CONTAINING PROTEIN"/>
    <property type="match status" value="1"/>
</dbReference>
<dbReference type="Proteomes" id="UP001370490">
    <property type="component" value="Unassembled WGS sequence"/>
</dbReference>
<feature type="compositionally biased region" description="Basic and acidic residues" evidence="1">
    <location>
        <begin position="428"/>
        <end position="439"/>
    </location>
</feature>
<dbReference type="EMBL" id="JBAMMX010000027">
    <property type="protein sequence ID" value="KAK6913325.1"/>
    <property type="molecule type" value="Genomic_DNA"/>
</dbReference>
<comment type="caution">
    <text evidence="2">The sequence shown here is derived from an EMBL/GenBank/DDBJ whole genome shotgun (WGS) entry which is preliminary data.</text>
</comment>
<dbReference type="AlphaFoldDB" id="A0AAN8UDE3"/>
<feature type="compositionally biased region" description="Basic and acidic residues" evidence="1">
    <location>
        <begin position="1"/>
        <end position="17"/>
    </location>
</feature>
<feature type="compositionally biased region" description="Acidic residues" evidence="1">
    <location>
        <begin position="331"/>
        <end position="346"/>
    </location>
</feature>
<reference evidence="2 3" key="1">
    <citation type="submission" date="2023-12" db="EMBL/GenBank/DDBJ databases">
        <title>A high-quality genome assembly for Dillenia turbinata (Dilleniales).</title>
        <authorList>
            <person name="Chanderbali A."/>
        </authorList>
    </citation>
    <scope>NUCLEOTIDE SEQUENCE [LARGE SCALE GENOMIC DNA]</scope>
    <source>
        <strain evidence="2">LSX21</strain>
        <tissue evidence="2">Leaf</tissue>
    </source>
</reference>
<sequence length="439" mass="49915">MVHKRSFTDEEIHEATHKHPRQNDSSNSSSSICDIAPCSEAQQKSQTLDGEGEDSFSKSHDMGGFTFDSLTEFSNGADKEFETSDLDSISSFYWPSGGTIEKDGGLEEGFNLSFFPSLFEPDLYGRPLVKSDELHSPICDSHDWKSVPVGPDHQAFVPEWIGDYVKKSDSPSAYSRSLPFGITDANEYEKKRMGTCVLPLPDLESSVDDCCLHRVRNCCCCVDVGSIRCVRQHIMEARKKLRESLGEDTFQLLGFSDTGEVVARKWSEEEEEIFHEVVMSNRASLGKNFWDYLPIMFPSQTKKELISYYFNVYMLQKRAKQNRVDPLNIDSDNDEWQESELETEEEDENFIMQYPDQQVPAYSQENHEEDASDRLFYNAKEHTGSRNLIRGADGCFADDVTYFSNGHFPGDWSSDVNFELSGEIPSTKNDDDDKQENDG</sequence>
<evidence type="ECO:0000313" key="3">
    <source>
        <dbReference type="Proteomes" id="UP001370490"/>
    </source>
</evidence>
<feature type="region of interest" description="Disordered" evidence="1">
    <location>
        <begin position="1"/>
        <end position="61"/>
    </location>
</feature>
<keyword evidence="3" id="KW-1185">Reference proteome</keyword>
<gene>
    <name evidence="2" type="ORF">RJ641_022926</name>
</gene>
<evidence type="ECO:0000256" key="1">
    <source>
        <dbReference type="SAM" id="MobiDB-lite"/>
    </source>
</evidence>
<feature type="region of interest" description="Disordered" evidence="1">
    <location>
        <begin position="416"/>
        <end position="439"/>
    </location>
</feature>
<dbReference type="PANTHER" id="PTHR46872">
    <property type="entry name" value="DNA BINDING PROTEIN"/>
    <property type="match status" value="1"/>
</dbReference>
<evidence type="ECO:0000313" key="2">
    <source>
        <dbReference type="EMBL" id="KAK6913325.1"/>
    </source>
</evidence>
<name>A0AAN8UDE3_9MAGN</name>
<accession>A0AAN8UDE3</accession>